<evidence type="ECO:0000259" key="1">
    <source>
        <dbReference type="PROSITE" id="PS50181"/>
    </source>
</evidence>
<reference evidence="4" key="2">
    <citation type="journal article" date="2015" name="J. Biotechnol.">
        <title>The structure of the Cyberlindnera jadinii genome and its relation to Candida utilis analyzed by the occurrence of single nucleotide polymorphisms.</title>
        <authorList>
            <person name="Rupp O."/>
            <person name="Brinkrolf K."/>
            <person name="Buerth C."/>
            <person name="Kunigo M."/>
            <person name="Schneider J."/>
            <person name="Jaenicke S."/>
            <person name="Goesmann A."/>
            <person name="Puehler A."/>
            <person name="Jaeger K.-E."/>
            <person name="Ernst J.F."/>
        </authorList>
    </citation>
    <scope>NUCLEOTIDE SEQUENCE [LARGE SCALE GENOMIC DNA]</scope>
    <source>
        <strain evidence="4">ATCC 18201 / CBS 1600 / BCRC 20928 / JCM 3617 / NBRC 0987 / NRRL Y-1542</strain>
    </source>
</reference>
<name>A0A0H5C4T7_CYBJN</name>
<dbReference type="OrthoDB" id="10586135at2759"/>
<accession>A0A0H5C4T7</accession>
<organism evidence="2 4">
    <name type="scientific">Cyberlindnera jadinii (strain ATCC 18201 / CBS 1600 / BCRC 20928 / JCM 3617 / NBRC 0987 / NRRL Y-1542)</name>
    <name type="common">Torula yeast</name>
    <name type="synonym">Candida utilis</name>
    <dbReference type="NCBI Taxonomy" id="983966"/>
    <lineage>
        <taxon>Eukaryota</taxon>
        <taxon>Fungi</taxon>
        <taxon>Dikarya</taxon>
        <taxon>Ascomycota</taxon>
        <taxon>Saccharomycotina</taxon>
        <taxon>Saccharomycetes</taxon>
        <taxon>Phaffomycetales</taxon>
        <taxon>Phaffomycetaceae</taxon>
        <taxon>Cyberlindnera</taxon>
    </lineage>
</organism>
<accession>A0A1E4S539</accession>
<dbReference type="Proteomes" id="UP000094389">
    <property type="component" value="Unassembled WGS sequence"/>
</dbReference>
<sequence length="297" mass="34152">MVTLDQLPTEVLLRIGQFVDSRPNKLVNLLAVCKKFYCTFRTMVYRDIWAIVSSDEFFDTQCSTEKIRDYITSSGGVAEYDNNTVVTSVCKLKKLVSLLLDNEEIRSLVKSLKLNGLKFDPGDRETGNKVYDYMRSLPEGSYTKQSHRVFIHKEYLESMESQIFESSMMEFFQTSTKRANIGDYATMKKNISDMRELEEIGRSSKEQKGVLMDIDRNAVTGVLFCPHSYDEVSRKYGYLQCIQGVRQLLQLGLCCDVSLLTLQNMMMQSSLGTPNPHDELVFLSFMHYEFNNSFLCV</sequence>
<proteinExistence type="predicted"/>
<evidence type="ECO:0000313" key="3">
    <source>
        <dbReference type="EMBL" id="ODV74512.1"/>
    </source>
</evidence>
<dbReference type="RefSeq" id="XP_020071551.1">
    <property type="nucleotide sequence ID" value="XM_020213649.1"/>
</dbReference>
<dbReference type="InterPro" id="IPR001810">
    <property type="entry name" value="F-box_dom"/>
</dbReference>
<feature type="domain" description="F-box" evidence="1">
    <location>
        <begin position="1"/>
        <end position="48"/>
    </location>
</feature>
<dbReference type="EMBL" id="KV453928">
    <property type="protein sequence ID" value="ODV74512.1"/>
    <property type="molecule type" value="Genomic_DNA"/>
</dbReference>
<evidence type="ECO:0000313" key="4">
    <source>
        <dbReference type="Proteomes" id="UP000038830"/>
    </source>
</evidence>
<reference evidence="2" key="1">
    <citation type="submission" date="2014-12" db="EMBL/GenBank/DDBJ databases">
        <authorList>
            <person name="Jaenicke S."/>
        </authorList>
    </citation>
    <scope>NUCLEOTIDE SEQUENCE [LARGE SCALE GENOMIC DNA]</scope>
    <source>
        <strain evidence="2">CBS1600</strain>
    </source>
</reference>
<evidence type="ECO:0000313" key="5">
    <source>
        <dbReference type="Proteomes" id="UP000094389"/>
    </source>
</evidence>
<protein>
    <recommendedName>
        <fullName evidence="1">F-box domain-containing protein</fullName>
    </recommendedName>
</protein>
<dbReference type="EMBL" id="CDQK01000004">
    <property type="protein sequence ID" value="CEP23011.1"/>
    <property type="molecule type" value="Genomic_DNA"/>
</dbReference>
<keyword evidence="5" id="KW-1185">Reference proteome</keyword>
<dbReference type="AlphaFoldDB" id="A0A0H5C4T7"/>
<dbReference type="GeneID" id="30988045"/>
<gene>
    <name evidence="2" type="ORF">BN1211_3494</name>
    <name evidence="3" type="ORF">CYBJADRAFT_161922</name>
</gene>
<dbReference type="Proteomes" id="UP000038830">
    <property type="component" value="Unassembled WGS sequence"/>
</dbReference>
<reference evidence="3 5" key="3">
    <citation type="journal article" date="2016" name="Proc. Natl. Acad. Sci. U.S.A.">
        <title>Comparative genomics of biotechnologically important yeasts.</title>
        <authorList>
            <person name="Riley R."/>
            <person name="Haridas S."/>
            <person name="Wolfe K.H."/>
            <person name="Lopes M.R."/>
            <person name="Hittinger C.T."/>
            <person name="Goeker M."/>
            <person name="Salamov A.A."/>
            <person name="Wisecaver J.H."/>
            <person name="Long T.M."/>
            <person name="Calvey C.H."/>
            <person name="Aerts A.L."/>
            <person name="Barry K.W."/>
            <person name="Choi C."/>
            <person name="Clum A."/>
            <person name="Coughlan A.Y."/>
            <person name="Deshpande S."/>
            <person name="Douglass A.P."/>
            <person name="Hanson S.J."/>
            <person name="Klenk H.-P."/>
            <person name="LaButti K.M."/>
            <person name="Lapidus A."/>
            <person name="Lindquist E.A."/>
            <person name="Lipzen A.M."/>
            <person name="Meier-Kolthoff J.P."/>
            <person name="Ohm R.A."/>
            <person name="Otillar R.P."/>
            <person name="Pangilinan J.L."/>
            <person name="Peng Y."/>
            <person name="Rokas A."/>
            <person name="Rosa C.A."/>
            <person name="Scheuner C."/>
            <person name="Sibirny A.A."/>
            <person name="Slot J.C."/>
            <person name="Stielow J.B."/>
            <person name="Sun H."/>
            <person name="Kurtzman C.P."/>
            <person name="Blackwell M."/>
            <person name="Grigoriev I.V."/>
            <person name="Jeffries T.W."/>
        </authorList>
    </citation>
    <scope>NUCLEOTIDE SEQUENCE [LARGE SCALE GENOMIC DNA]</scope>
    <source>
        <strain evidence="5">ATCC 18201 / CBS 1600 / BCRC 20928 / JCM 3617 / NBRC 0987 / NRRL Y-1542</strain>
        <strain evidence="3">NRRL Y-1542</strain>
    </source>
</reference>
<dbReference type="CDD" id="cd09917">
    <property type="entry name" value="F-box_SF"/>
    <property type="match status" value="1"/>
</dbReference>
<dbReference type="OMA" id="QIFESSM"/>
<dbReference type="PROSITE" id="PS50181">
    <property type="entry name" value="FBOX"/>
    <property type="match status" value="1"/>
</dbReference>
<evidence type="ECO:0000313" key="2">
    <source>
        <dbReference type="EMBL" id="CEP23011.1"/>
    </source>
</evidence>